<name>A0A5C6CZX5_9BACT</name>
<keyword evidence="4 5" id="KW-0472">Membrane</keyword>
<protein>
    <recommendedName>
        <fullName evidence="6">Lipopolysaccharide assembly protein A domain-containing protein</fullName>
    </recommendedName>
</protein>
<reference evidence="7 8" key="1">
    <citation type="submission" date="2019-02" db="EMBL/GenBank/DDBJ databases">
        <title>Deep-cultivation of Planctomycetes and their phenomic and genomic characterization uncovers novel biology.</title>
        <authorList>
            <person name="Wiegand S."/>
            <person name="Jogler M."/>
            <person name="Boedeker C."/>
            <person name="Pinto D."/>
            <person name="Vollmers J."/>
            <person name="Rivas-Marin E."/>
            <person name="Kohn T."/>
            <person name="Peeters S.H."/>
            <person name="Heuer A."/>
            <person name="Rast P."/>
            <person name="Oberbeckmann S."/>
            <person name="Bunk B."/>
            <person name="Jeske O."/>
            <person name="Meyerdierks A."/>
            <person name="Storesund J.E."/>
            <person name="Kallscheuer N."/>
            <person name="Luecker S."/>
            <person name="Lage O.M."/>
            <person name="Pohl T."/>
            <person name="Merkel B.J."/>
            <person name="Hornburger P."/>
            <person name="Mueller R.-W."/>
            <person name="Bruemmer F."/>
            <person name="Labrenz M."/>
            <person name="Spormann A.M."/>
            <person name="Op Den Camp H."/>
            <person name="Overmann J."/>
            <person name="Amann R."/>
            <person name="Jetten M.S.M."/>
            <person name="Mascher T."/>
            <person name="Medema M.H."/>
            <person name="Devos D.P."/>
            <person name="Kaster A.-K."/>
            <person name="Ovreas L."/>
            <person name="Rohde M."/>
            <person name="Galperin M.Y."/>
            <person name="Jogler C."/>
        </authorList>
    </citation>
    <scope>NUCLEOTIDE SEQUENCE [LARGE SCALE GENOMIC DNA]</scope>
    <source>
        <strain evidence="7 8">Poly41</strain>
    </source>
</reference>
<feature type="domain" description="Lipopolysaccharide assembly protein A" evidence="6">
    <location>
        <begin position="23"/>
        <end position="58"/>
    </location>
</feature>
<gene>
    <name evidence="7" type="ORF">Poly41_67560</name>
</gene>
<keyword evidence="2 5" id="KW-0812">Transmembrane</keyword>
<evidence type="ECO:0000256" key="2">
    <source>
        <dbReference type="ARBA" id="ARBA00022692"/>
    </source>
</evidence>
<organism evidence="7 8">
    <name type="scientific">Novipirellula artificiosorum</name>
    <dbReference type="NCBI Taxonomy" id="2528016"/>
    <lineage>
        <taxon>Bacteria</taxon>
        <taxon>Pseudomonadati</taxon>
        <taxon>Planctomycetota</taxon>
        <taxon>Planctomycetia</taxon>
        <taxon>Pirellulales</taxon>
        <taxon>Pirellulaceae</taxon>
        <taxon>Novipirellula</taxon>
    </lineage>
</organism>
<evidence type="ECO:0000256" key="3">
    <source>
        <dbReference type="ARBA" id="ARBA00022989"/>
    </source>
</evidence>
<dbReference type="AlphaFoldDB" id="A0A5C6CZX5"/>
<feature type="transmembrane region" description="Helical" evidence="5">
    <location>
        <begin position="41"/>
        <end position="60"/>
    </location>
</feature>
<evidence type="ECO:0000259" key="6">
    <source>
        <dbReference type="Pfam" id="PF06305"/>
    </source>
</evidence>
<evidence type="ECO:0000256" key="1">
    <source>
        <dbReference type="ARBA" id="ARBA00022475"/>
    </source>
</evidence>
<evidence type="ECO:0000313" key="7">
    <source>
        <dbReference type="EMBL" id="TWU29057.1"/>
    </source>
</evidence>
<dbReference type="Pfam" id="PF06305">
    <property type="entry name" value="LapA_dom"/>
    <property type="match status" value="1"/>
</dbReference>
<dbReference type="EMBL" id="SJPV01000024">
    <property type="protein sequence ID" value="TWU29057.1"/>
    <property type="molecule type" value="Genomic_DNA"/>
</dbReference>
<sequence length="70" mass="7967">MMHYLTTSLLAIALVAIVIFATQNLQVVEVDFLFWSLKLSKFLIIIGAYVMGMLTGWGMVELVKRRFKGE</sequence>
<dbReference type="InterPro" id="IPR010445">
    <property type="entry name" value="LapA_dom"/>
</dbReference>
<dbReference type="GO" id="GO:0005886">
    <property type="term" value="C:plasma membrane"/>
    <property type="evidence" value="ECO:0007669"/>
    <property type="project" value="InterPro"/>
</dbReference>
<evidence type="ECO:0000256" key="5">
    <source>
        <dbReference type="SAM" id="Phobius"/>
    </source>
</evidence>
<evidence type="ECO:0000256" key="4">
    <source>
        <dbReference type="ARBA" id="ARBA00023136"/>
    </source>
</evidence>
<accession>A0A5C6CZX5</accession>
<dbReference type="Proteomes" id="UP000319143">
    <property type="component" value="Unassembled WGS sequence"/>
</dbReference>
<dbReference type="RefSeq" id="WP_146531416.1">
    <property type="nucleotide sequence ID" value="NZ_SJPV01000024.1"/>
</dbReference>
<evidence type="ECO:0000313" key="8">
    <source>
        <dbReference type="Proteomes" id="UP000319143"/>
    </source>
</evidence>
<proteinExistence type="predicted"/>
<keyword evidence="3 5" id="KW-1133">Transmembrane helix</keyword>
<keyword evidence="8" id="KW-1185">Reference proteome</keyword>
<comment type="caution">
    <text evidence="7">The sequence shown here is derived from an EMBL/GenBank/DDBJ whole genome shotgun (WGS) entry which is preliminary data.</text>
</comment>
<keyword evidence="1" id="KW-1003">Cell membrane</keyword>